<evidence type="ECO:0000259" key="7">
    <source>
        <dbReference type="SMART" id="SM01332"/>
    </source>
</evidence>
<name>A0AA35WH60_GEOBA</name>
<dbReference type="GO" id="GO:0016538">
    <property type="term" value="F:cyclin-dependent protein serine/threonine kinase regulator activity"/>
    <property type="evidence" value="ECO:0007669"/>
    <property type="project" value="InterPro"/>
</dbReference>
<gene>
    <name evidence="8" type="ORF">GBAR_LOCUS12204</name>
</gene>
<feature type="compositionally biased region" description="Low complexity" evidence="5">
    <location>
        <begin position="108"/>
        <end position="126"/>
    </location>
</feature>
<dbReference type="CDD" id="cd20507">
    <property type="entry name" value="CYCLIN_CCNB1-like_rpt1"/>
    <property type="match status" value="1"/>
</dbReference>
<dbReference type="InterPro" id="IPR036915">
    <property type="entry name" value="Cyclin-like_sf"/>
</dbReference>
<dbReference type="Gene3D" id="1.10.472.10">
    <property type="entry name" value="Cyclin-like"/>
    <property type="match status" value="2"/>
</dbReference>
<sequence length="448" mass="50744">SSSNRQQQKRQVPLSRWTFLFLLLFEVDEKTRRMALRAFHTSADENVSHIPRGKAALTRMDIKPRTALGTIGGNSLRDRHAPSGKGGVTKTAFAVPAQITRVKTDAFTTRPPSQLTTSTTTSALPTHNRQPTPAHKPTPPQQEDEFPEPEVMDMDVGQIALALSNKLVIEDIDESDRDNPQLCAEYVKEIYAYMRELEIKYQVDPAYLSTQSQINSKMRAILIDWLIQVHLRFTLLQETLYLTVSIIDRYLQVEPCDKSDLQLVGVTAMLIASKYEEMYAPQVDDFVFITDRTYSSDRIRSMERHMLNALDYSFGNPLCLHFLRRYSRAGNAGPEMHTMAKFLLELSLTDYHCLRFLPSQLAATALYISCKICSDGEWTPTLHHYSTYSESQLLPCAGRLTWLVSHMATSKQQAVRKKYSSSKFLKVATNSGLHSRPIRELAAADSTS</sequence>
<evidence type="ECO:0000256" key="1">
    <source>
        <dbReference type="ARBA" id="ARBA00022618"/>
    </source>
</evidence>
<dbReference type="GO" id="GO:0044772">
    <property type="term" value="P:mitotic cell cycle phase transition"/>
    <property type="evidence" value="ECO:0007669"/>
    <property type="project" value="InterPro"/>
</dbReference>
<feature type="region of interest" description="Disordered" evidence="5">
    <location>
        <begin position="68"/>
        <end position="88"/>
    </location>
</feature>
<keyword evidence="2 4" id="KW-0195">Cyclin</keyword>
<dbReference type="InterPro" id="IPR048258">
    <property type="entry name" value="Cyclins_cyclin-box"/>
</dbReference>
<dbReference type="EMBL" id="CASHTH010001826">
    <property type="protein sequence ID" value="CAI8020394.1"/>
    <property type="molecule type" value="Genomic_DNA"/>
</dbReference>
<evidence type="ECO:0000313" key="8">
    <source>
        <dbReference type="EMBL" id="CAI8020394.1"/>
    </source>
</evidence>
<dbReference type="InterPro" id="IPR004367">
    <property type="entry name" value="Cyclin_C-dom"/>
</dbReference>
<feature type="domain" description="Cyclin-like" evidence="6">
    <location>
        <begin position="224"/>
        <end position="308"/>
    </location>
</feature>
<evidence type="ECO:0000256" key="2">
    <source>
        <dbReference type="ARBA" id="ARBA00023127"/>
    </source>
</evidence>
<dbReference type="PANTHER" id="PTHR10177">
    <property type="entry name" value="CYCLINS"/>
    <property type="match status" value="1"/>
</dbReference>
<proteinExistence type="inferred from homology"/>
<feature type="domain" description="Cyclin-like" evidence="6">
    <location>
        <begin position="321"/>
        <end position="402"/>
    </location>
</feature>
<protein>
    <submittedName>
        <fullName evidence="8">G2/mitotic-specific cyclin-B</fullName>
    </submittedName>
</protein>
<keyword evidence="9" id="KW-1185">Reference proteome</keyword>
<dbReference type="PROSITE" id="PS00292">
    <property type="entry name" value="CYCLINS"/>
    <property type="match status" value="1"/>
</dbReference>
<dbReference type="SMART" id="SM00385">
    <property type="entry name" value="CYCLIN"/>
    <property type="match status" value="2"/>
</dbReference>
<dbReference type="InterPro" id="IPR046965">
    <property type="entry name" value="Cyclin_A/B-like"/>
</dbReference>
<dbReference type="InterPro" id="IPR013763">
    <property type="entry name" value="Cyclin-like_dom"/>
</dbReference>
<dbReference type="InterPro" id="IPR006671">
    <property type="entry name" value="Cyclin_N"/>
</dbReference>
<dbReference type="Pfam" id="PF02984">
    <property type="entry name" value="Cyclin_C"/>
    <property type="match status" value="1"/>
</dbReference>
<dbReference type="PIRSF" id="PIRSF001771">
    <property type="entry name" value="Cyclin_A_B_D_E"/>
    <property type="match status" value="1"/>
</dbReference>
<evidence type="ECO:0000256" key="5">
    <source>
        <dbReference type="SAM" id="MobiDB-lite"/>
    </source>
</evidence>
<dbReference type="Proteomes" id="UP001174909">
    <property type="component" value="Unassembled WGS sequence"/>
</dbReference>
<dbReference type="AlphaFoldDB" id="A0AA35WH60"/>
<dbReference type="FunFam" id="1.10.472.10:FF:000001">
    <property type="entry name" value="G2/mitotic-specific cyclin"/>
    <property type="match status" value="1"/>
</dbReference>
<comment type="caution">
    <text evidence="8">The sequence shown here is derived from an EMBL/GenBank/DDBJ whole genome shotgun (WGS) entry which is preliminary data.</text>
</comment>
<dbReference type="CDD" id="cd20509">
    <property type="entry name" value="CYCLIN_CCNB1-like_rpt2"/>
    <property type="match status" value="1"/>
</dbReference>
<dbReference type="InterPro" id="IPR039361">
    <property type="entry name" value="Cyclin"/>
</dbReference>
<evidence type="ECO:0000313" key="9">
    <source>
        <dbReference type="Proteomes" id="UP001174909"/>
    </source>
</evidence>
<dbReference type="SMART" id="SM01332">
    <property type="entry name" value="Cyclin_C"/>
    <property type="match status" value="1"/>
</dbReference>
<feature type="domain" description="Cyclin C-terminal" evidence="7">
    <location>
        <begin position="317"/>
        <end position="437"/>
    </location>
</feature>
<evidence type="ECO:0000256" key="3">
    <source>
        <dbReference type="ARBA" id="ARBA00023306"/>
    </source>
</evidence>
<comment type="similarity">
    <text evidence="4">Belongs to the cyclin family.</text>
</comment>
<feature type="non-terminal residue" evidence="8">
    <location>
        <position position="1"/>
    </location>
</feature>
<keyword evidence="3" id="KW-0131">Cell cycle</keyword>
<reference evidence="8" key="1">
    <citation type="submission" date="2023-03" db="EMBL/GenBank/DDBJ databases">
        <authorList>
            <person name="Steffen K."/>
            <person name="Cardenas P."/>
        </authorList>
    </citation>
    <scope>NUCLEOTIDE SEQUENCE</scope>
</reference>
<dbReference type="GO" id="GO:0051301">
    <property type="term" value="P:cell division"/>
    <property type="evidence" value="ECO:0007669"/>
    <property type="project" value="UniProtKB-KW"/>
</dbReference>
<accession>A0AA35WH60</accession>
<dbReference type="SUPFAM" id="SSF47954">
    <property type="entry name" value="Cyclin-like"/>
    <property type="match status" value="2"/>
</dbReference>
<dbReference type="Pfam" id="PF00134">
    <property type="entry name" value="Cyclin_N"/>
    <property type="match status" value="1"/>
</dbReference>
<evidence type="ECO:0000256" key="4">
    <source>
        <dbReference type="RuleBase" id="RU000383"/>
    </source>
</evidence>
<evidence type="ECO:0000259" key="6">
    <source>
        <dbReference type="SMART" id="SM00385"/>
    </source>
</evidence>
<organism evidence="8 9">
    <name type="scientific">Geodia barretti</name>
    <name type="common">Barrett's horny sponge</name>
    <dbReference type="NCBI Taxonomy" id="519541"/>
    <lineage>
        <taxon>Eukaryota</taxon>
        <taxon>Metazoa</taxon>
        <taxon>Porifera</taxon>
        <taxon>Demospongiae</taxon>
        <taxon>Heteroscleromorpha</taxon>
        <taxon>Tetractinellida</taxon>
        <taxon>Astrophorina</taxon>
        <taxon>Geodiidae</taxon>
        <taxon>Geodia</taxon>
    </lineage>
</organism>
<feature type="region of interest" description="Disordered" evidence="5">
    <location>
        <begin position="106"/>
        <end position="147"/>
    </location>
</feature>
<keyword evidence="1" id="KW-0132">Cell division</keyword>